<dbReference type="InterPro" id="IPR002020">
    <property type="entry name" value="Citrate_synthase"/>
</dbReference>
<feature type="active site" evidence="6">
    <location>
        <position position="353"/>
    </location>
</feature>
<dbReference type="GO" id="GO:0036440">
    <property type="term" value="F:citrate synthase activity"/>
    <property type="evidence" value="ECO:0007669"/>
    <property type="project" value="UniProtKB-EC"/>
</dbReference>
<evidence type="ECO:0000256" key="5">
    <source>
        <dbReference type="PIRNR" id="PIRNR001369"/>
    </source>
</evidence>
<dbReference type="PANTHER" id="PTHR42871:SF1">
    <property type="entry name" value="CITRATE SYNTHASE"/>
    <property type="match status" value="1"/>
</dbReference>
<dbReference type="InterPro" id="IPR019810">
    <property type="entry name" value="Citrate_synthase_AS"/>
</dbReference>
<dbReference type="Pfam" id="PF00285">
    <property type="entry name" value="Citrate_synt"/>
    <property type="match status" value="1"/>
</dbReference>
<evidence type="ECO:0000256" key="7">
    <source>
        <dbReference type="RuleBase" id="RU003406"/>
    </source>
</evidence>
<evidence type="ECO:0000313" key="9">
    <source>
        <dbReference type="Proteomes" id="UP000018951"/>
    </source>
</evidence>
<keyword evidence="3 5" id="KW-0808">Transferase</keyword>
<proteinExistence type="inferred from homology"/>
<dbReference type="EMBL" id="AXCJ01000005">
    <property type="protein sequence ID" value="ETO91389.1"/>
    <property type="molecule type" value="Genomic_DNA"/>
</dbReference>
<comment type="caution">
    <text evidence="8">The sequence shown here is derived from an EMBL/GenBank/DDBJ whole genome shotgun (WGS) entry which is preliminary data.</text>
</comment>
<comment type="catalytic activity">
    <reaction evidence="4">
        <text>oxaloacetate + acetyl-CoA + H2O = citrate + CoA + H(+)</text>
        <dbReference type="Rhea" id="RHEA:16845"/>
        <dbReference type="ChEBI" id="CHEBI:15377"/>
        <dbReference type="ChEBI" id="CHEBI:15378"/>
        <dbReference type="ChEBI" id="CHEBI:16452"/>
        <dbReference type="ChEBI" id="CHEBI:16947"/>
        <dbReference type="ChEBI" id="CHEBI:57287"/>
        <dbReference type="ChEBI" id="CHEBI:57288"/>
        <dbReference type="EC" id="2.3.3.16"/>
    </reaction>
</comment>
<comment type="pathway">
    <text evidence="1">Carbohydrate metabolism; tricarboxylic acid cycle; isocitrate from oxaloacetate: step 1/2.</text>
</comment>
<organism evidence="8 9">
    <name type="scientific">Candidatus Xenolissoclinum pacificiensis L6</name>
    <dbReference type="NCBI Taxonomy" id="1401685"/>
    <lineage>
        <taxon>Bacteria</taxon>
        <taxon>Pseudomonadati</taxon>
        <taxon>Pseudomonadota</taxon>
        <taxon>Alphaproteobacteria</taxon>
        <taxon>Rickettsiales</taxon>
        <taxon>Anaplasmataceae</taxon>
        <taxon>Candidatus Xenolissoclinum</taxon>
    </lineage>
</organism>
<dbReference type="PIRSF" id="PIRSF001369">
    <property type="entry name" value="Citrate_synth"/>
    <property type="match status" value="1"/>
</dbReference>
<evidence type="ECO:0000256" key="3">
    <source>
        <dbReference type="ARBA" id="ARBA00022679"/>
    </source>
</evidence>
<dbReference type="PATRIC" id="fig|1401685.3.peg.592"/>
<dbReference type="SUPFAM" id="SSF48256">
    <property type="entry name" value="Citrate synthase"/>
    <property type="match status" value="1"/>
</dbReference>
<protein>
    <recommendedName>
        <fullName evidence="5">Citrate synthase</fullName>
    </recommendedName>
</protein>
<gene>
    <name evidence="8" type="primary">gltA</name>
    <name evidence="8" type="ORF">P857_304</name>
</gene>
<dbReference type="PANTHER" id="PTHR42871">
    <property type="entry name" value="CITRATE SYNTHASE"/>
    <property type="match status" value="1"/>
</dbReference>
<evidence type="ECO:0000256" key="1">
    <source>
        <dbReference type="ARBA" id="ARBA00004751"/>
    </source>
</evidence>
<dbReference type="STRING" id="1401685.P857_304"/>
<evidence type="ECO:0000256" key="6">
    <source>
        <dbReference type="PIRSR" id="PIRSR001369-1"/>
    </source>
</evidence>
<evidence type="ECO:0000256" key="2">
    <source>
        <dbReference type="ARBA" id="ARBA00010566"/>
    </source>
</evidence>
<evidence type="ECO:0000256" key="4">
    <source>
        <dbReference type="ARBA" id="ARBA00049288"/>
    </source>
</evidence>
<dbReference type="InterPro" id="IPR016143">
    <property type="entry name" value="Citrate_synth-like_sm_a-sub"/>
</dbReference>
<dbReference type="InterPro" id="IPR036969">
    <property type="entry name" value="Citrate_synthase_sf"/>
</dbReference>
<comment type="similarity">
    <text evidence="2 5 7">Belongs to the citrate synthase family.</text>
</comment>
<dbReference type="Gene3D" id="1.10.230.10">
    <property type="entry name" value="Cytochrome P450-Terp, domain 2"/>
    <property type="match status" value="1"/>
</dbReference>
<sequence length="407" mass="46228">MKKNLALLRVGDKSVELEVEKSSYGPDAIDVRKLYKELGYFTYDPGFFSTASCRSSITFIDGESGVLRYRGHDILDIVEKHDFLDVAHLLFFSHFPDEQERKKFVAEIKKYSTLDKQIVSMIEGLPFNSHPMAVLISAITLLVVLYPGFDVEESFYLLLAKIPIILSAYYQHSIGCKIESIHYTDSYAKNFLYNMLGADDEDFAYAIEKFLILHADHEQNASTSTARMVCSTQAPIISCISSAVCSLWGALHGGANEKVIHMIERIVMSGKSFDDVLQNIKDPGSNFRLMGFGHRVYKNYDPRAKVLKDICDKLSNSETLLISQEMFDMATKLESHALQDEYFKKRSLYPNVDFYSGLILKGIGVPVDMFTTLFVMGRVVGWLSQIKEMTEDSDTKLYRPRQVYQGE</sequence>
<dbReference type="Proteomes" id="UP000018951">
    <property type="component" value="Unassembled WGS sequence"/>
</dbReference>
<dbReference type="GO" id="GO:0006099">
    <property type="term" value="P:tricarboxylic acid cycle"/>
    <property type="evidence" value="ECO:0007669"/>
    <property type="project" value="UniProtKB-UniPathway"/>
</dbReference>
<evidence type="ECO:0000313" key="8">
    <source>
        <dbReference type="EMBL" id="ETO91389.1"/>
    </source>
</evidence>
<dbReference type="UniPathway" id="UPA00223">
    <property type="reaction ID" value="UER00717"/>
</dbReference>
<name>W2UZJ1_9RICK</name>
<dbReference type="InterPro" id="IPR016142">
    <property type="entry name" value="Citrate_synth-like_lrg_a-sub"/>
</dbReference>
<dbReference type="InterPro" id="IPR024176">
    <property type="entry name" value="Citrate_synthase_bac-typ"/>
</dbReference>
<dbReference type="Gene3D" id="2.20.28.60">
    <property type="match status" value="1"/>
</dbReference>
<reference evidence="8 9" key="1">
    <citation type="journal article" date="2013" name="PLoS ONE">
        <title>Bacterial endosymbiosis in a chordate host: long-term co-evolution and conservation of secondary metabolism.</title>
        <authorList>
            <person name="Kwan J.C."/>
            <person name="Schmidt E.W."/>
        </authorList>
    </citation>
    <scope>NUCLEOTIDE SEQUENCE [LARGE SCALE GENOMIC DNA]</scope>
    <source>
        <strain evidence="9">L6</strain>
    </source>
</reference>
<feature type="active site" evidence="6">
    <location>
        <position position="294"/>
    </location>
</feature>
<dbReference type="Gene3D" id="1.10.580.10">
    <property type="entry name" value="Citrate Synthase, domain 1"/>
    <property type="match status" value="1"/>
</dbReference>
<dbReference type="PROSITE" id="PS00480">
    <property type="entry name" value="CITRATE_SYNTHASE"/>
    <property type="match status" value="1"/>
</dbReference>
<keyword evidence="9" id="KW-1185">Reference proteome</keyword>
<accession>W2UZJ1</accession>
<dbReference type="AlphaFoldDB" id="W2UZJ1"/>
<dbReference type="PRINTS" id="PR00143">
    <property type="entry name" value="CITRTSNTHASE"/>
</dbReference>